<evidence type="ECO:0000313" key="2">
    <source>
        <dbReference type="EnsemblMetazoa" id="Aqu2.1.14911_001"/>
    </source>
</evidence>
<sequence>MTIAGRSKNKKATKIFFDAFAKTKTMYPVDSYVNVFIVGNSGAGKSTLSKVIEKTGGSMPNVARYVDKNEVKPLTAGIVPINIKKHGQLQNIVLHDFAGQSQYYLSHTAVIENILQGAAAVIIIVVDVSNSDYLIHLKQWLAVVREQMRKAIDDCKLIVVASHVDLLNSEDEKGKIRGNIKKELPKNDDVIIYLDCRRLNGNNLTSFFKQLKSACSYIRNNNKRSLTLYCHMMYKLLQESEKDILALSDIAHDVATKDDQFFLPTHDGKQILGILSSLHSTGLIYYLNCEDDDEEVWTHDDTYIKVATNCRIWVIKNKQVLLQHVDGILFSPFEESKIPNNGVITVSKLEKEFPEYDSIMLISFLESMGLCHMVSPFFLVQTNLVEKGQYIRLKDILCLFFPSSVTIEKPIRLIPHEFTFGWYLQCTNLHDLFPQRFFNSLLLHFTMKYPVEEACKIGYDKYQCSFWKNGLKWSDRNGITTLLELVDENQCVLVLMSCNKGAQESNMVLLRRRLIHDIFDMHRKFCGTLDTVAFVIDPEKLQYPIDKPKTRVAYFVENFIKLGKHDFINPTVQTKGAPASDGKQVCDVLPYESDYANLSIFGGYEPNDKAGDGENFHYRRTRTHNVKGDKKGELDTEDLNYIIYTLTQYGLPERHWKKLGSHLGLDDSTLEEINEGYGALPECFKKCLHTWLKTNSTEQQDKSWASLAKALDDIGQGEVAEKIRNNQL</sequence>
<organism evidence="2">
    <name type="scientific">Amphimedon queenslandica</name>
    <name type="common">Sponge</name>
    <dbReference type="NCBI Taxonomy" id="400682"/>
    <lineage>
        <taxon>Eukaryota</taxon>
        <taxon>Metazoa</taxon>
        <taxon>Porifera</taxon>
        <taxon>Demospongiae</taxon>
        <taxon>Heteroscleromorpha</taxon>
        <taxon>Haplosclerida</taxon>
        <taxon>Niphatidae</taxon>
        <taxon>Amphimedon</taxon>
    </lineage>
</organism>
<keyword evidence="3" id="KW-1185">Reference proteome</keyword>
<reference evidence="3" key="1">
    <citation type="journal article" date="2010" name="Nature">
        <title>The Amphimedon queenslandica genome and the evolution of animal complexity.</title>
        <authorList>
            <person name="Srivastava M."/>
            <person name="Simakov O."/>
            <person name="Chapman J."/>
            <person name="Fahey B."/>
            <person name="Gauthier M.E."/>
            <person name="Mitros T."/>
            <person name="Richards G.S."/>
            <person name="Conaco C."/>
            <person name="Dacre M."/>
            <person name="Hellsten U."/>
            <person name="Larroux C."/>
            <person name="Putnam N.H."/>
            <person name="Stanke M."/>
            <person name="Adamska M."/>
            <person name="Darling A."/>
            <person name="Degnan S.M."/>
            <person name="Oakley T.H."/>
            <person name="Plachetzki D.C."/>
            <person name="Zhai Y."/>
            <person name="Adamski M."/>
            <person name="Calcino A."/>
            <person name="Cummins S.F."/>
            <person name="Goodstein D.M."/>
            <person name="Harris C."/>
            <person name="Jackson D.J."/>
            <person name="Leys S.P."/>
            <person name="Shu S."/>
            <person name="Woodcroft B.J."/>
            <person name="Vervoort M."/>
            <person name="Kosik K.S."/>
            <person name="Manning G."/>
            <person name="Degnan B.M."/>
            <person name="Rokhsar D.S."/>
        </authorList>
    </citation>
    <scope>NUCLEOTIDE SEQUENCE [LARGE SCALE GENOMIC DNA]</scope>
</reference>
<dbReference type="Pfam" id="PF00531">
    <property type="entry name" value="Death"/>
    <property type="match status" value="1"/>
</dbReference>
<evidence type="ECO:0000259" key="1">
    <source>
        <dbReference type="PROSITE" id="PS50017"/>
    </source>
</evidence>
<dbReference type="PROSITE" id="PS50017">
    <property type="entry name" value="DEATH_DOMAIN"/>
    <property type="match status" value="1"/>
</dbReference>
<dbReference type="Gene3D" id="1.10.533.10">
    <property type="entry name" value="Death Domain, Fas"/>
    <property type="match status" value="1"/>
</dbReference>
<dbReference type="GO" id="GO:0007165">
    <property type="term" value="P:signal transduction"/>
    <property type="evidence" value="ECO:0007669"/>
    <property type="project" value="InterPro"/>
</dbReference>
<dbReference type="EnsemblMetazoa" id="XM_020003680.1">
    <property type="protein sequence ID" value="XP_019859239.1"/>
    <property type="gene ID" value="LOC109587441"/>
</dbReference>
<dbReference type="OrthoDB" id="100767at2759"/>
<dbReference type="CDD" id="cd00882">
    <property type="entry name" value="Ras_like_GTPase"/>
    <property type="match status" value="1"/>
</dbReference>
<dbReference type="Gene3D" id="3.40.50.300">
    <property type="entry name" value="P-loop containing nucleotide triphosphate hydrolases"/>
    <property type="match status" value="1"/>
</dbReference>
<dbReference type="InterPro" id="IPR027417">
    <property type="entry name" value="P-loop_NTPase"/>
</dbReference>
<name>A0A1X7TJ84_AMPQE</name>
<dbReference type="Proteomes" id="UP000007879">
    <property type="component" value="Unassembled WGS sequence"/>
</dbReference>
<dbReference type="SUPFAM" id="SSF47986">
    <property type="entry name" value="DEATH domain"/>
    <property type="match status" value="1"/>
</dbReference>
<dbReference type="SUPFAM" id="SSF52540">
    <property type="entry name" value="P-loop containing nucleoside triphosphate hydrolases"/>
    <property type="match status" value="1"/>
</dbReference>
<reference evidence="2" key="2">
    <citation type="submission" date="2017-05" db="UniProtKB">
        <authorList>
            <consortium name="EnsemblMetazoa"/>
        </authorList>
    </citation>
    <scope>IDENTIFICATION</scope>
</reference>
<dbReference type="InterPro" id="IPR001806">
    <property type="entry name" value="Small_GTPase"/>
</dbReference>
<dbReference type="GO" id="GO:0005525">
    <property type="term" value="F:GTP binding"/>
    <property type="evidence" value="ECO:0007669"/>
    <property type="project" value="InterPro"/>
</dbReference>
<protein>
    <recommendedName>
        <fullName evidence="1">Death domain-containing protein</fullName>
    </recommendedName>
</protein>
<dbReference type="CDD" id="cd01670">
    <property type="entry name" value="Death"/>
    <property type="match status" value="1"/>
</dbReference>
<feature type="domain" description="Death" evidence="1">
    <location>
        <begin position="656"/>
        <end position="727"/>
    </location>
</feature>
<dbReference type="InterPro" id="IPR000488">
    <property type="entry name" value="Death_dom"/>
</dbReference>
<dbReference type="InParanoid" id="A0A1X7TJ84"/>
<dbReference type="InterPro" id="IPR011029">
    <property type="entry name" value="DEATH-like_dom_sf"/>
</dbReference>
<dbReference type="KEGG" id="aqu:109587441"/>
<gene>
    <name evidence="2" type="primary">109587441</name>
</gene>
<proteinExistence type="predicted"/>
<dbReference type="Pfam" id="PF00071">
    <property type="entry name" value="Ras"/>
    <property type="match status" value="1"/>
</dbReference>
<dbReference type="GO" id="GO:0003924">
    <property type="term" value="F:GTPase activity"/>
    <property type="evidence" value="ECO:0007669"/>
    <property type="project" value="InterPro"/>
</dbReference>
<dbReference type="EnsemblMetazoa" id="Aqu2.1.14911_001">
    <property type="protein sequence ID" value="Aqu2.1.14911_001"/>
    <property type="gene ID" value="Aqu2.1.14911"/>
</dbReference>
<dbReference type="AlphaFoldDB" id="A0A1X7TJ84"/>
<evidence type="ECO:0000313" key="3">
    <source>
        <dbReference type="Proteomes" id="UP000007879"/>
    </source>
</evidence>
<accession>A0A1X7TJ84</accession>
<dbReference type="PRINTS" id="PR00449">
    <property type="entry name" value="RASTRNSFRMNG"/>
</dbReference>